<dbReference type="InterPro" id="IPR052155">
    <property type="entry name" value="Biofilm_reg_signaling"/>
</dbReference>
<evidence type="ECO:0000313" key="7">
    <source>
        <dbReference type="Proteomes" id="UP000641152"/>
    </source>
</evidence>
<dbReference type="SUPFAM" id="SSF55785">
    <property type="entry name" value="PYP-like sensor domain (PAS domain)"/>
    <property type="match status" value="2"/>
</dbReference>
<dbReference type="Pfam" id="PF08448">
    <property type="entry name" value="PAS_4"/>
    <property type="match status" value="1"/>
</dbReference>
<comment type="caution">
    <text evidence="6">The sequence shown here is derived from an EMBL/GenBank/DDBJ whole genome shotgun (WGS) entry which is preliminary data.</text>
</comment>
<dbReference type="InterPro" id="IPR001633">
    <property type="entry name" value="EAL_dom"/>
</dbReference>
<keyword evidence="7" id="KW-1185">Reference proteome</keyword>
<dbReference type="Gene3D" id="3.30.450.20">
    <property type="entry name" value="PAS domain"/>
    <property type="match status" value="2"/>
</dbReference>
<feature type="domain" description="PAS" evidence="2">
    <location>
        <begin position="180"/>
        <end position="240"/>
    </location>
</feature>
<dbReference type="PROSITE" id="PS50883">
    <property type="entry name" value="EAL"/>
    <property type="match status" value="1"/>
</dbReference>
<dbReference type="SMART" id="SM00052">
    <property type="entry name" value="EAL"/>
    <property type="match status" value="1"/>
</dbReference>
<organism evidence="6 7">
    <name type="scientific">Methylomonas fluvii</name>
    <dbReference type="NCBI Taxonomy" id="1854564"/>
    <lineage>
        <taxon>Bacteria</taxon>
        <taxon>Pseudomonadati</taxon>
        <taxon>Pseudomonadota</taxon>
        <taxon>Gammaproteobacteria</taxon>
        <taxon>Methylococcales</taxon>
        <taxon>Methylococcaceae</taxon>
        <taxon>Methylomonas</taxon>
    </lineage>
</organism>
<dbReference type="Pfam" id="PF13426">
    <property type="entry name" value="PAS_9"/>
    <property type="match status" value="1"/>
</dbReference>
<dbReference type="Gene3D" id="3.20.20.450">
    <property type="entry name" value="EAL domain"/>
    <property type="match status" value="1"/>
</dbReference>
<dbReference type="SUPFAM" id="SSF55073">
    <property type="entry name" value="Nucleotide cyclase"/>
    <property type="match status" value="1"/>
</dbReference>
<dbReference type="CDD" id="cd01949">
    <property type="entry name" value="GGDEF"/>
    <property type="match status" value="1"/>
</dbReference>
<dbReference type="SMART" id="SM00086">
    <property type="entry name" value="PAC"/>
    <property type="match status" value="2"/>
</dbReference>
<dbReference type="InterPro" id="IPR000014">
    <property type="entry name" value="PAS"/>
</dbReference>
<dbReference type="SUPFAM" id="SSF141868">
    <property type="entry name" value="EAL domain-like"/>
    <property type="match status" value="1"/>
</dbReference>
<dbReference type="InterPro" id="IPR013656">
    <property type="entry name" value="PAS_4"/>
</dbReference>
<evidence type="ECO:0000259" key="4">
    <source>
        <dbReference type="PROSITE" id="PS50883"/>
    </source>
</evidence>
<dbReference type="InterPro" id="IPR035965">
    <property type="entry name" value="PAS-like_dom_sf"/>
</dbReference>
<dbReference type="InterPro" id="IPR035919">
    <property type="entry name" value="EAL_sf"/>
</dbReference>
<dbReference type="PANTHER" id="PTHR44757">
    <property type="entry name" value="DIGUANYLATE CYCLASE DGCP"/>
    <property type="match status" value="1"/>
</dbReference>
<evidence type="ECO:0000259" key="2">
    <source>
        <dbReference type="PROSITE" id="PS50112"/>
    </source>
</evidence>
<feature type="domain" description="GGDEF" evidence="5">
    <location>
        <begin position="340"/>
        <end position="473"/>
    </location>
</feature>
<dbReference type="InterPro" id="IPR001610">
    <property type="entry name" value="PAC"/>
</dbReference>
<dbReference type="CDD" id="cd00130">
    <property type="entry name" value="PAS"/>
    <property type="match status" value="1"/>
</dbReference>
<evidence type="ECO:0000256" key="1">
    <source>
        <dbReference type="SAM" id="MobiDB-lite"/>
    </source>
</evidence>
<dbReference type="PANTHER" id="PTHR44757:SF2">
    <property type="entry name" value="BIOFILM ARCHITECTURE MAINTENANCE PROTEIN MBAA"/>
    <property type="match status" value="1"/>
</dbReference>
<dbReference type="PROSITE" id="PS50113">
    <property type="entry name" value="PAC"/>
    <property type="match status" value="1"/>
</dbReference>
<reference evidence="6 7" key="1">
    <citation type="submission" date="2020-09" db="EMBL/GenBank/DDBJ databases">
        <title>Methylomonas albis sp. nov. and Methylomonas fluvii sp. nov.: Two cold-adapted methanotrophs from the River Elbe and an amended description of Methylovulum psychrotolerans strain Eb1.</title>
        <authorList>
            <person name="Bussmann I.K."/>
            <person name="Klings K.-W."/>
            <person name="Warnstedt J."/>
            <person name="Hoppert M."/>
            <person name="Saborowski A."/>
            <person name="Horn F."/>
            <person name="Liebner S."/>
        </authorList>
    </citation>
    <scope>NUCLEOTIDE SEQUENCE [LARGE SCALE GENOMIC DNA]</scope>
    <source>
        <strain evidence="6 7">EbB</strain>
    </source>
</reference>
<dbReference type="CDD" id="cd01948">
    <property type="entry name" value="EAL"/>
    <property type="match status" value="1"/>
</dbReference>
<feature type="region of interest" description="Disordered" evidence="1">
    <location>
        <begin position="1"/>
        <end position="37"/>
    </location>
</feature>
<name>A0ABR9DGZ1_9GAMM</name>
<sequence length="744" mass="83758">MKKRHDGSSNNSGELRQRAERQLAETAPKSASESQHRLMHELQVHQIELQMQNEALQEARTSAEQALLRYAELFDFAPVAYFTLAKDGSVQQTNFNGERMLGIERYKITGRHFANIVASEYRPVFRDFLEKVFANPGSQHCEIVLEPGGHPRWVTVEAIADSHRQTCLAAMVDISERKSNERELQLAATVYLAIEEAILVADTHHKIIAVNPAFTKLTGYSSAEAIGQNTSLLKSSRHDEAFFTEMWKQLNSTGQWLGEIWNQRKNGSEYLARLSISTVYGDNGRVIRRVAMASDITEQRRAEALIHQQANIDPLTGLPNRRMFLDHLQRAINKSHREHQKLALMFMDLDHFKDINDTLGHDVGDRLLKETTQRLTSCIRDTDTLARPGGDEFTLIMSELHEINSIDRVAQAMLRTMTAPFQLNNERCYVSVSIGIALYPDDADTMEDLLKKADQAMYAAKDLGRSRFCYFTPAMQEAAEIRLRLTNDLRHALTDNQIWVAYQPIVDLATGEIKKAEALVRWQHPTRGLVSPAEFIPIAEDSGLIAEIGSWVFHQVANQVAKWRVNHHSMFQISINKSPAQFHNNSDKMADWFEHLNRLGLPGGCIAVEITEGLLLDNSSVVSDKLLAFKDAGMQTSLDDFGTGYSSLSYLKKYHIDFLKIDQAFVSNLVANSTDMALCEAIIAMAHVLGMKVIAEGVETVEQRDLLIKAGCDYGQGYLFSKPVTAEEFEKLFPVEKTESVASS</sequence>
<dbReference type="NCBIfam" id="TIGR00254">
    <property type="entry name" value="GGDEF"/>
    <property type="match status" value="1"/>
</dbReference>
<dbReference type="InterPro" id="IPR000160">
    <property type="entry name" value="GGDEF_dom"/>
</dbReference>
<dbReference type="InterPro" id="IPR043128">
    <property type="entry name" value="Rev_trsase/Diguanyl_cyclase"/>
</dbReference>
<dbReference type="Proteomes" id="UP000641152">
    <property type="component" value="Unassembled WGS sequence"/>
</dbReference>
<evidence type="ECO:0000259" key="5">
    <source>
        <dbReference type="PROSITE" id="PS50887"/>
    </source>
</evidence>
<evidence type="ECO:0000313" key="6">
    <source>
        <dbReference type="EMBL" id="MBD9362370.1"/>
    </source>
</evidence>
<feature type="domain" description="PAC" evidence="3">
    <location>
        <begin position="256"/>
        <end position="308"/>
    </location>
</feature>
<dbReference type="NCBIfam" id="TIGR00229">
    <property type="entry name" value="sensory_box"/>
    <property type="match status" value="2"/>
</dbReference>
<dbReference type="EMBL" id="JACXST010000003">
    <property type="protein sequence ID" value="MBD9362370.1"/>
    <property type="molecule type" value="Genomic_DNA"/>
</dbReference>
<accession>A0ABR9DGZ1</accession>
<dbReference type="PROSITE" id="PS50887">
    <property type="entry name" value="GGDEF"/>
    <property type="match status" value="1"/>
</dbReference>
<dbReference type="RefSeq" id="WP_192395151.1">
    <property type="nucleotide sequence ID" value="NZ_CAJHIU010000003.1"/>
</dbReference>
<dbReference type="Gene3D" id="3.30.70.270">
    <property type="match status" value="1"/>
</dbReference>
<dbReference type="Pfam" id="PF00990">
    <property type="entry name" value="GGDEF"/>
    <property type="match status" value="1"/>
</dbReference>
<dbReference type="SMART" id="SM00267">
    <property type="entry name" value="GGDEF"/>
    <property type="match status" value="1"/>
</dbReference>
<dbReference type="InterPro" id="IPR000700">
    <property type="entry name" value="PAS-assoc_C"/>
</dbReference>
<feature type="domain" description="EAL" evidence="4">
    <location>
        <begin position="482"/>
        <end position="737"/>
    </location>
</feature>
<dbReference type="PROSITE" id="PS50112">
    <property type="entry name" value="PAS"/>
    <property type="match status" value="2"/>
</dbReference>
<protein>
    <submittedName>
        <fullName evidence="6">EAL domain-containing protein</fullName>
    </submittedName>
</protein>
<dbReference type="InterPro" id="IPR029787">
    <property type="entry name" value="Nucleotide_cyclase"/>
</dbReference>
<feature type="domain" description="PAS" evidence="2">
    <location>
        <begin position="66"/>
        <end position="136"/>
    </location>
</feature>
<dbReference type="SMART" id="SM00091">
    <property type="entry name" value="PAS"/>
    <property type="match status" value="2"/>
</dbReference>
<gene>
    <name evidence="6" type="ORF">EBB_18015</name>
</gene>
<dbReference type="Pfam" id="PF00563">
    <property type="entry name" value="EAL"/>
    <property type="match status" value="1"/>
</dbReference>
<proteinExistence type="predicted"/>
<evidence type="ECO:0000259" key="3">
    <source>
        <dbReference type="PROSITE" id="PS50113"/>
    </source>
</evidence>